<sequence length="89" mass="10147">MQTLETYSNQPAEQNKRSTEIDPGFNFFSTDTATRTIILSCVVLTIAFIVCVSIFCFLRCRSFKSGHAFSRSPNSSQGRFTSRSTKWEY</sequence>
<name>A0ABD2QK84_9PLAT</name>
<keyword evidence="2" id="KW-0472">Membrane</keyword>
<proteinExistence type="predicted"/>
<feature type="transmembrane region" description="Helical" evidence="2">
    <location>
        <begin position="37"/>
        <end position="58"/>
    </location>
</feature>
<evidence type="ECO:0000256" key="2">
    <source>
        <dbReference type="SAM" id="Phobius"/>
    </source>
</evidence>
<dbReference type="EMBL" id="JBJKFK010000097">
    <property type="protein sequence ID" value="KAL3319843.1"/>
    <property type="molecule type" value="Genomic_DNA"/>
</dbReference>
<feature type="compositionally biased region" description="Polar residues" evidence="1">
    <location>
        <begin position="71"/>
        <end position="89"/>
    </location>
</feature>
<evidence type="ECO:0000313" key="3">
    <source>
        <dbReference type="EMBL" id="KAL3319843.1"/>
    </source>
</evidence>
<accession>A0ABD2QK84</accession>
<keyword evidence="2" id="KW-1133">Transmembrane helix</keyword>
<comment type="caution">
    <text evidence="3">The sequence shown here is derived from an EMBL/GenBank/DDBJ whole genome shotgun (WGS) entry which is preliminary data.</text>
</comment>
<protein>
    <submittedName>
        <fullName evidence="3">Uncharacterized protein</fullName>
    </submittedName>
</protein>
<gene>
    <name evidence="3" type="ORF">Ciccas_001477</name>
</gene>
<evidence type="ECO:0000256" key="1">
    <source>
        <dbReference type="SAM" id="MobiDB-lite"/>
    </source>
</evidence>
<feature type="region of interest" description="Disordered" evidence="1">
    <location>
        <begin position="66"/>
        <end position="89"/>
    </location>
</feature>
<reference evidence="3 4" key="1">
    <citation type="submission" date="2024-11" db="EMBL/GenBank/DDBJ databases">
        <title>Adaptive evolution of stress response genes in parasites aligns with host niche diversity.</title>
        <authorList>
            <person name="Hahn C."/>
            <person name="Resl P."/>
        </authorList>
    </citation>
    <scope>NUCLEOTIDE SEQUENCE [LARGE SCALE GENOMIC DNA]</scope>
    <source>
        <strain evidence="3">EGGRZ-B1_66</strain>
        <tissue evidence="3">Body</tissue>
    </source>
</reference>
<keyword evidence="4" id="KW-1185">Reference proteome</keyword>
<dbReference type="AlphaFoldDB" id="A0ABD2QK84"/>
<feature type="compositionally biased region" description="Polar residues" evidence="1">
    <location>
        <begin position="1"/>
        <end position="13"/>
    </location>
</feature>
<dbReference type="Proteomes" id="UP001626550">
    <property type="component" value="Unassembled WGS sequence"/>
</dbReference>
<feature type="region of interest" description="Disordered" evidence="1">
    <location>
        <begin position="1"/>
        <end position="21"/>
    </location>
</feature>
<keyword evidence="2" id="KW-0812">Transmembrane</keyword>
<organism evidence="3 4">
    <name type="scientific">Cichlidogyrus casuarinus</name>
    <dbReference type="NCBI Taxonomy" id="1844966"/>
    <lineage>
        <taxon>Eukaryota</taxon>
        <taxon>Metazoa</taxon>
        <taxon>Spiralia</taxon>
        <taxon>Lophotrochozoa</taxon>
        <taxon>Platyhelminthes</taxon>
        <taxon>Monogenea</taxon>
        <taxon>Monopisthocotylea</taxon>
        <taxon>Dactylogyridea</taxon>
        <taxon>Ancyrocephalidae</taxon>
        <taxon>Cichlidogyrus</taxon>
    </lineage>
</organism>
<evidence type="ECO:0000313" key="4">
    <source>
        <dbReference type="Proteomes" id="UP001626550"/>
    </source>
</evidence>